<keyword evidence="1" id="KW-1133">Transmembrane helix</keyword>
<organism evidence="3 4">
    <name type="scientific">Hymenobacter koreensis</name>
    <dbReference type="NCBI Taxonomy" id="1084523"/>
    <lineage>
        <taxon>Bacteria</taxon>
        <taxon>Pseudomonadati</taxon>
        <taxon>Bacteroidota</taxon>
        <taxon>Cytophagia</taxon>
        <taxon>Cytophagales</taxon>
        <taxon>Hymenobacteraceae</taxon>
        <taxon>Hymenobacter</taxon>
    </lineage>
</organism>
<keyword evidence="4" id="KW-1185">Reference proteome</keyword>
<feature type="transmembrane region" description="Helical" evidence="1">
    <location>
        <begin position="85"/>
        <end position="105"/>
    </location>
</feature>
<evidence type="ECO:0000256" key="1">
    <source>
        <dbReference type="SAM" id="Phobius"/>
    </source>
</evidence>
<reference evidence="4" key="1">
    <citation type="journal article" date="2019" name="Int. J. Syst. Evol. Microbiol.">
        <title>The Global Catalogue of Microorganisms (GCM) 10K type strain sequencing project: providing services to taxonomists for standard genome sequencing and annotation.</title>
        <authorList>
            <consortium name="The Broad Institute Genomics Platform"/>
            <consortium name="The Broad Institute Genome Sequencing Center for Infectious Disease"/>
            <person name="Wu L."/>
            <person name="Ma J."/>
        </authorList>
    </citation>
    <scope>NUCLEOTIDE SEQUENCE [LARGE SCALE GENOMIC DNA]</scope>
    <source>
        <strain evidence="4">JCM 17924</strain>
    </source>
</reference>
<keyword evidence="1" id="KW-0812">Transmembrane</keyword>
<comment type="caution">
    <text evidence="3">The sequence shown here is derived from an EMBL/GenBank/DDBJ whole genome shotgun (WGS) entry which is preliminary data.</text>
</comment>
<dbReference type="Proteomes" id="UP001500454">
    <property type="component" value="Unassembled WGS sequence"/>
</dbReference>
<keyword evidence="1" id="KW-0472">Membrane</keyword>
<sequence length="141" mass="15294">MLLILVCLGSLLPAWAQAPLPAASGFQPLPTSVDTVRALRELFDEKRSRAAIALVGLPVGLAATMTFSAVAALEGLSGSTPNTTLPVTGIVAGLVGTTASISRLMRYSRRGEQEVMLRYERTRKLPRWVQRNLRRHVKRGT</sequence>
<keyword evidence="2" id="KW-0732">Signal</keyword>
<feature type="chain" id="PRO_5046534888" description="Transmembrane protein" evidence="2">
    <location>
        <begin position="19"/>
        <end position="141"/>
    </location>
</feature>
<evidence type="ECO:0008006" key="5">
    <source>
        <dbReference type="Google" id="ProtNLM"/>
    </source>
</evidence>
<accession>A0ABP8JH55</accession>
<evidence type="ECO:0000313" key="3">
    <source>
        <dbReference type="EMBL" id="GAA4390798.1"/>
    </source>
</evidence>
<name>A0ABP8JH55_9BACT</name>
<evidence type="ECO:0000313" key="4">
    <source>
        <dbReference type="Proteomes" id="UP001500454"/>
    </source>
</evidence>
<protein>
    <recommendedName>
        <fullName evidence="5">Transmembrane protein</fullName>
    </recommendedName>
</protein>
<evidence type="ECO:0000256" key="2">
    <source>
        <dbReference type="SAM" id="SignalP"/>
    </source>
</evidence>
<proteinExistence type="predicted"/>
<feature type="transmembrane region" description="Helical" evidence="1">
    <location>
        <begin position="50"/>
        <end position="73"/>
    </location>
</feature>
<gene>
    <name evidence="3" type="ORF">GCM10023186_39390</name>
</gene>
<feature type="signal peptide" evidence="2">
    <location>
        <begin position="1"/>
        <end position="18"/>
    </location>
</feature>
<dbReference type="EMBL" id="BAABHA010000015">
    <property type="protein sequence ID" value="GAA4390798.1"/>
    <property type="molecule type" value="Genomic_DNA"/>
</dbReference>